<evidence type="ECO:0000256" key="1">
    <source>
        <dbReference type="SAM" id="Phobius"/>
    </source>
</evidence>
<gene>
    <name evidence="2" type="ORF">J2Y00_001986</name>
</gene>
<keyword evidence="1" id="KW-0812">Transmembrane</keyword>
<sequence length="66" mass="7955">MEQKLAFENPFLQALYEFFNHIFWLFFDGQGRVFLWIASAILLVVVIAVRLTLEVRAERRARRNKR</sequence>
<dbReference type="RefSeq" id="WP_309854893.1">
    <property type="nucleotide sequence ID" value="NZ_JAVDQJ010000005.1"/>
</dbReference>
<accession>A0AAE3XCL7</accession>
<feature type="transmembrane region" description="Helical" evidence="1">
    <location>
        <begin position="33"/>
        <end position="53"/>
    </location>
</feature>
<name>A0AAE3XCL7_9DEIO</name>
<reference evidence="2" key="1">
    <citation type="submission" date="2023-07" db="EMBL/GenBank/DDBJ databases">
        <title>Sorghum-associated microbial communities from plants grown in Nebraska, USA.</title>
        <authorList>
            <person name="Schachtman D."/>
        </authorList>
    </citation>
    <scope>NUCLEOTIDE SEQUENCE</scope>
    <source>
        <strain evidence="2">BE330</strain>
    </source>
</reference>
<comment type="caution">
    <text evidence="2">The sequence shown here is derived from an EMBL/GenBank/DDBJ whole genome shotgun (WGS) entry which is preliminary data.</text>
</comment>
<keyword evidence="1" id="KW-0472">Membrane</keyword>
<protein>
    <submittedName>
        <fullName evidence="2">Uncharacterized protein</fullName>
    </submittedName>
</protein>
<proteinExistence type="predicted"/>
<organism evidence="2 3">
    <name type="scientific">Deinococcus soli</name>
    <name type="common">ex Cha et al. 2016</name>
    <dbReference type="NCBI Taxonomy" id="1309411"/>
    <lineage>
        <taxon>Bacteria</taxon>
        <taxon>Thermotogati</taxon>
        <taxon>Deinococcota</taxon>
        <taxon>Deinococci</taxon>
        <taxon>Deinococcales</taxon>
        <taxon>Deinococcaceae</taxon>
        <taxon>Deinococcus</taxon>
    </lineage>
</organism>
<dbReference type="EMBL" id="JAVDQK010000004">
    <property type="protein sequence ID" value="MDR6218423.1"/>
    <property type="molecule type" value="Genomic_DNA"/>
</dbReference>
<dbReference type="AlphaFoldDB" id="A0AAE3XCL7"/>
<evidence type="ECO:0000313" key="2">
    <source>
        <dbReference type="EMBL" id="MDR6218423.1"/>
    </source>
</evidence>
<evidence type="ECO:0000313" key="3">
    <source>
        <dbReference type="Proteomes" id="UP001185331"/>
    </source>
</evidence>
<keyword evidence="1" id="KW-1133">Transmembrane helix</keyword>
<dbReference type="Proteomes" id="UP001185331">
    <property type="component" value="Unassembled WGS sequence"/>
</dbReference>